<dbReference type="EMBL" id="JAXIVU010000001">
    <property type="protein sequence ID" value="MDY7218042.1"/>
    <property type="molecule type" value="Genomic_DNA"/>
</dbReference>
<dbReference type="RefSeq" id="WP_321552148.1">
    <property type="nucleotide sequence ID" value="NZ_JAXIVU010000001.1"/>
</dbReference>
<proteinExistence type="predicted"/>
<dbReference type="InterPro" id="IPR002878">
    <property type="entry name" value="ChsH2_C"/>
</dbReference>
<feature type="domain" description="ChsH2 rubredoxin-like zinc ribbon" evidence="3">
    <location>
        <begin position="18"/>
        <end position="54"/>
    </location>
</feature>
<dbReference type="PANTHER" id="PTHR34075">
    <property type="entry name" value="BLR3430 PROTEIN"/>
    <property type="match status" value="1"/>
</dbReference>
<evidence type="ECO:0000259" key="2">
    <source>
        <dbReference type="Pfam" id="PF01796"/>
    </source>
</evidence>
<gene>
    <name evidence="4" type="ORF">TOI97_00375</name>
</gene>
<dbReference type="InterPro" id="IPR029069">
    <property type="entry name" value="HotDog_dom_sf"/>
</dbReference>
<reference evidence="4 5" key="1">
    <citation type="submission" date="2023-12" db="EMBL/GenBank/DDBJ databases">
        <title>Denitrificimonas halotolerans sp. nov.,a novel species isolated from landfill leachate.</title>
        <authorList>
            <person name="Wang S."/>
        </authorList>
    </citation>
    <scope>NUCLEOTIDE SEQUENCE [LARGE SCALE GENOMIC DNA]</scope>
    <source>
        <strain evidence="4 5">JX-1</strain>
    </source>
</reference>
<dbReference type="Pfam" id="PF01575">
    <property type="entry name" value="MaoC_dehydratas"/>
    <property type="match status" value="1"/>
</dbReference>
<evidence type="ECO:0000259" key="3">
    <source>
        <dbReference type="Pfam" id="PF12172"/>
    </source>
</evidence>
<dbReference type="CDD" id="cd03450">
    <property type="entry name" value="NodN"/>
    <property type="match status" value="1"/>
</dbReference>
<evidence type="ECO:0000313" key="5">
    <source>
        <dbReference type="Proteomes" id="UP001294570"/>
    </source>
</evidence>
<dbReference type="Pfam" id="PF12172">
    <property type="entry name" value="zf-ChsH2"/>
    <property type="match status" value="1"/>
</dbReference>
<dbReference type="InterPro" id="IPR002539">
    <property type="entry name" value="MaoC-like_dom"/>
</dbReference>
<evidence type="ECO:0000259" key="1">
    <source>
        <dbReference type="Pfam" id="PF01575"/>
    </source>
</evidence>
<dbReference type="InterPro" id="IPR039375">
    <property type="entry name" value="NodN-like"/>
</dbReference>
<dbReference type="InterPro" id="IPR052513">
    <property type="entry name" value="Thioester_dehydratase-like"/>
</dbReference>
<keyword evidence="5" id="KW-1185">Reference proteome</keyword>
<dbReference type="Pfam" id="PF01796">
    <property type="entry name" value="OB_ChsH2_C"/>
    <property type="match status" value="1"/>
</dbReference>
<dbReference type="Gene3D" id="3.10.129.10">
    <property type="entry name" value="Hotdog Thioesterase"/>
    <property type="match status" value="1"/>
</dbReference>
<feature type="domain" description="ChsH2 C-terminal OB-fold" evidence="2">
    <location>
        <begin position="56"/>
        <end position="118"/>
    </location>
</feature>
<dbReference type="PANTHER" id="PTHR34075:SF5">
    <property type="entry name" value="BLR3430 PROTEIN"/>
    <property type="match status" value="1"/>
</dbReference>
<dbReference type="InterPro" id="IPR022002">
    <property type="entry name" value="ChsH2_Znr"/>
</dbReference>
<dbReference type="SUPFAM" id="SSF50249">
    <property type="entry name" value="Nucleic acid-binding proteins"/>
    <property type="match status" value="1"/>
</dbReference>
<accession>A0ABU5GNI4</accession>
<feature type="domain" description="MaoC-like" evidence="1">
    <location>
        <begin position="186"/>
        <end position="289"/>
    </location>
</feature>
<evidence type="ECO:0000313" key="4">
    <source>
        <dbReference type="EMBL" id="MDY7218042.1"/>
    </source>
</evidence>
<dbReference type="Proteomes" id="UP001294570">
    <property type="component" value="Unassembled WGS sequence"/>
</dbReference>
<comment type="caution">
    <text evidence="4">The sequence shown here is derived from an EMBL/GenBank/DDBJ whole genome shotgun (WGS) entry which is preliminary data.</text>
</comment>
<dbReference type="InterPro" id="IPR012340">
    <property type="entry name" value="NA-bd_OB-fold"/>
</dbReference>
<name>A0ABU5GNI4_9GAMM</name>
<organism evidence="4 5">
    <name type="scientific">Denitrificimonas halotolerans</name>
    <dbReference type="NCBI Taxonomy" id="3098930"/>
    <lineage>
        <taxon>Bacteria</taxon>
        <taxon>Pseudomonadati</taxon>
        <taxon>Pseudomonadota</taxon>
        <taxon>Gammaproteobacteria</taxon>
        <taxon>Pseudomonadales</taxon>
        <taxon>Pseudomonadaceae</taxon>
        <taxon>Denitrificimonas</taxon>
    </lineage>
</organism>
<sequence>MSSNKPMPVQTDISAPFWEGLKEGRVLIQHCSDCEKWTFYPRRHCSHCFSHQVEFREVSGEGVLYTYTVARIPTLPEFAGPEPQLMAVVELDQGVRVNTTLVGLKEDEIKIGMRVKPVRALVSKDGTVLLRFTGVDVDLAEIDEVPKQPEAPAAETAAASVRQIPLSDEEALQSLVSDEFTPWSNQLLVDQDMIDQFAALSGDDYWIHTDPERARKEGPFGGTIAHGALVQVLTSRLKVDLGFEITGFTNMVNYGSERLRFPSPVPAGSLIHARARVKSVERLRRGTQMVLELNIHVVGQERPAVINDLIILYM</sequence>
<protein>
    <submittedName>
        <fullName evidence="4">OB-fold domain-containing protein</fullName>
    </submittedName>
</protein>
<dbReference type="SUPFAM" id="SSF54637">
    <property type="entry name" value="Thioesterase/thiol ester dehydrase-isomerase"/>
    <property type="match status" value="1"/>
</dbReference>
<dbReference type="Gene3D" id="6.10.30.10">
    <property type="match status" value="1"/>
</dbReference>